<gene>
    <name evidence="7" type="ORF">SAMN05421751_1289</name>
</gene>
<dbReference type="RefSeq" id="WP_104009298.1">
    <property type="nucleotide sequence ID" value="NZ_FNVD01000028.1"/>
</dbReference>
<name>A0A1H5Z2X3_9RHOB</name>
<dbReference type="Pfam" id="PF00467">
    <property type="entry name" value="KOW"/>
    <property type="match status" value="1"/>
</dbReference>
<dbReference type="CDD" id="cd06091">
    <property type="entry name" value="KOW_NusG"/>
    <property type="match status" value="1"/>
</dbReference>
<protein>
    <recommendedName>
        <fullName evidence="4">Transcription termination/antitermination protein NusG</fullName>
    </recommendedName>
</protein>
<dbReference type="GO" id="GO:0006353">
    <property type="term" value="P:DNA-templated transcription termination"/>
    <property type="evidence" value="ECO:0007669"/>
    <property type="project" value="UniProtKB-KW"/>
</dbReference>
<evidence type="ECO:0000256" key="2">
    <source>
        <dbReference type="ARBA" id="ARBA00023015"/>
    </source>
</evidence>
<dbReference type="EMBL" id="FNVD01000028">
    <property type="protein sequence ID" value="SEG30853.1"/>
    <property type="molecule type" value="Genomic_DNA"/>
</dbReference>
<keyword evidence="2 4" id="KW-0805">Transcription regulation</keyword>
<dbReference type="CDD" id="cd09892">
    <property type="entry name" value="NGN_SP_RfaH"/>
    <property type="match status" value="1"/>
</dbReference>
<keyword evidence="3 4" id="KW-0804">Transcription</keyword>
<feature type="domain" description="NusG-like N-terminal" evidence="5">
    <location>
        <begin position="7"/>
        <end position="106"/>
    </location>
</feature>
<keyword evidence="1 4" id="KW-0889">Transcription antitermination</keyword>
<dbReference type="PRINTS" id="PR00338">
    <property type="entry name" value="NUSGTNSCPFCT"/>
</dbReference>
<evidence type="ECO:0000256" key="4">
    <source>
        <dbReference type="RuleBase" id="RU000538"/>
    </source>
</evidence>
<dbReference type="Pfam" id="PF02357">
    <property type="entry name" value="NusG"/>
    <property type="match status" value="1"/>
</dbReference>
<evidence type="ECO:0000256" key="3">
    <source>
        <dbReference type="ARBA" id="ARBA00023163"/>
    </source>
</evidence>
<proteinExistence type="inferred from homology"/>
<dbReference type="InterPro" id="IPR036735">
    <property type="entry name" value="NGN_dom_sf"/>
</dbReference>
<keyword evidence="8" id="KW-1185">Reference proteome</keyword>
<dbReference type="GO" id="GO:0032784">
    <property type="term" value="P:regulation of DNA-templated transcription elongation"/>
    <property type="evidence" value="ECO:0007669"/>
    <property type="project" value="InterPro"/>
</dbReference>
<dbReference type="PANTHER" id="PTHR30265:SF7">
    <property type="entry name" value="TRANSCRIPTION ANTITERMINATION PROTEIN RFAH"/>
    <property type="match status" value="1"/>
</dbReference>
<keyword evidence="4" id="KW-0806">Transcription termination</keyword>
<evidence type="ECO:0000256" key="1">
    <source>
        <dbReference type="ARBA" id="ARBA00022814"/>
    </source>
</evidence>
<reference evidence="7 8" key="1">
    <citation type="submission" date="2016-10" db="EMBL/GenBank/DDBJ databases">
        <authorList>
            <person name="de Groot N.N."/>
        </authorList>
    </citation>
    <scope>NUCLEOTIDE SEQUENCE [LARGE SCALE GENOMIC DNA]</scope>
    <source>
        <strain evidence="7 8">DSM 23413</strain>
    </source>
</reference>
<evidence type="ECO:0000259" key="6">
    <source>
        <dbReference type="SMART" id="SM00739"/>
    </source>
</evidence>
<dbReference type="GO" id="GO:0005829">
    <property type="term" value="C:cytosol"/>
    <property type="evidence" value="ECO:0007669"/>
    <property type="project" value="TreeGrafter"/>
</dbReference>
<dbReference type="InterPro" id="IPR043425">
    <property type="entry name" value="NusG-like"/>
</dbReference>
<dbReference type="AlphaFoldDB" id="A0A1H5Z2X3"/>
<evidence type="ECO:0000259" key="5">
    <source>
        <dbReference type="SMART" id="SM00738"/>
    </source>
</evidence>
<accession>A0A1H5Z2X3</accession>
<dbReference type="SMART" id="SM00739">
    <property type="entry name" value="KOW"/>
    <property type="match status" value="1"/>
</dbReference>
<dbReference type="SUPFAM" id="SSF82679">
    <property type="entry name" value="N-utilization substance G protein NusG, N-terminal domain"/>
    <property type="match status" value="1"/>
</dbReference>
<evidence type="ECO:0000313" key="7">
    <source>
        <dbReference type="EMBL" id="SEG30853.1"/>
    </source>
</evidence>
<dbReference type="InterPro" id="IPR001062">
    <property type="entry name" value="Transcrpt_antiterm_NusG"/>
</dbReference>
<dbReference type="OrthoDB" id="9787731at2"/>
<dbReference type="PANTHER" id="PTHR30265">
    <property type="entry name" value="RHO-INTERACTING TRANSCRIPTION TERMINATION FACTOR NUSG"/>
    <property type="match status" value="1"/>
</dbReference>
<dbReference type="InterPro" id="IPR006645">
    <property type="entry name" value="NGN-like_dom"/>
</dbReference>
<dbReference type="SUPFAM" id="SSF50104">
    <property type="entry name" value="Translation proteins SH3-like domain"/>
    <property type="match status" value="1"/>
</dbReference>
<dbReference type="InterPro" id="IPR005824">
    <property type="entry name" value="KOW"/>
</dbReference>
<dbReference type="Proteomes" id="UP000236742">
    <property type="component" value="Unassembled WGS sequence"/>
</dbReference>
<comment type="similarity">
    <text evidence="4">Belongs to the NusG family.</text>
</comment>
<dbReference type="GO" id="GO:0006354">
    <property type="term" value="P:DNA-templated transcription elongation"/>
    <property type="evidence" value="ECO:0007669"/>
    <property type="project" value="InterPro"/>
</dbReference>
<feature type="domain" description="KOW" evidence="6">
    <location>
        <begin position="117"/>
        <end position="144"/>
    </location>
</feature>
<dbReference type="Gene3D" id="3.30.70.940">
    <property type="entry name" value="NusG, N-terminal domain"/>
    <property type="match status" value="1"/>
</dbReference>
<dbReference type="InterPro" id="IPR008991">
    <property type="entry name" value="Translation_prot_SH3-like_sf"/>
</dbReference>
<comment type="function">
    <text evidence="4">Participates in transcription elongation, termination and antitermination.</text>
</comment>
<organism evidence="7 8">
    <name type="scientific">Jhaorihella thermophila</name>
    <dbReference type="NCBI Taxonomy" id="488547"/>
    <lineage>
        <taxon>Bacteria</taxon>
        <taxon>Pseudomonadati</taxon>
        <taxon>Pseudomonadota</taxon>
        <taxon>Alphaproteobacteria</taxon>
        <taxon>Rhodobacterales</taxon>
        <taxon>Paracoccaceae</taxon>
        <taxon>Jhaorihella</taxon>
    </lineage>
</organism>
<dbReference type="SMART" id="SM00738">
    <property type="entry name" value="NGN"/>
    <property type="match status" value="1"/>
</dbReference>
<sequence>MAFYDPDATWFLAQLKPNSARIAERNLKRQGFMTFLPLEDLTRQRGGKFVTRTRPLFPGYIFVAFDAARGLWRKINSTQGVTRLVSFGREPARVPLDLISQLMLRCDTHGKLLPPKLVKPGDQVVITQGPFADFVAEVEQIAPDRRVWVLMDLMGSQTRVAIRAEQLRAV</sequence>
<dbReference type="GO" id="GO:0031564">
    <property type="term" value="P:transcription antitermination"/>
    <property type="evidence" value="ECO:0007669"/>
    <property type="project" value="UniProtKB-KW"/>
</dbReference>
<evidence type="ECO:0000313" key="8">
    <source>
        <dbReference type="Proteomes" id="UP000236742"/>
    </source>
</evidence>